<sequence>MRGYLTNFITAAALVSVAAGAVHQRCVGFEEPVPGYNTFLAVLNKGGLDSSVLIYHIEDIDHTNIPLFVDESVIEQEPNGFAVCTQKRSSMGLCNGKDVGQFIYTEDTDLSDHIVNTLVSPGQEEKYEVKHSGIYCAVVYQEGTPEVDRVEFVENHWYGNISLAQWESLKVMFSISILIFVSVMALNFMFRGAAKAYIGTLLDDIRVMFSLKSVVILWKSIIYTFFMTGPDHQFAFIDPLMFADQMYSAICLLLLYKLSIGVFGITKEKLRDMTIDKKFKIFAMASLIQPFYPIINSHLVILSPVFIAVILITFVMWIPLIYILWKNAKATEREMMDPVFARNYGLSRKVALGIPVTCNAVSFFSMAAIQASSNAQLIDITRHVSPDSSFAHAMEASISQNFWFVTLKHLPDFSMLFLLWALIIIWKPVMLERTEDIHSNQLSDGSHAALKLDEQSERQGV</sequence>
<dbReference type="InterPro" id="IPR053938">
    <property type="entry name" value="PTM1-like_N"/>
</dbReference>
<evidence type="ECO:0000313" key="5">
    <source>
        <dbReference type="Proteomes" id="UP000189513"/>
    </source>
</evidence>
<feature type="transmembrane region" description="Helical" evidence="1">
    <location>
        <begin position="301"/>
        <end position="325"/>
    </location>
</feature>
<dbReference type="AlphaFoldDB" id="A0A1V2KZ58"/>
<dbReference type="OMA" id="VEFVENH"/>
<protein>
    <recommendedName>
        <fullName evidence="3">PTM1-like N-terminal domain-containing protein</fullName>
    </recommendedName>
</protein>
<name>A0A1V2KZ58_CYBFA</name>
<accession>A0A1V2KZ58</accession>
<keyword evidence="1" id="KW-0472">Membrane</keyword>
<feature type="transmembrane region" description="Helical" evidence="1">
    <location>
        <begin position="171"/>
        <end position="193"/>
    </location>
</feature>
<feature type="signal peptide" evidence="2">
    <location>
        <begin position="1"/>
        <end position="20"/>
    </location>
</feature>
<feature type="transmembrane region" description="Helical" evidence="1">
    <location>
        <begin position="346"/>
        <end position="369"/>
    </location>
</feature>
<evidence type="ECO:0000259" key="3">
    <source>
        <dbReference type="Pfam" id="PF21902"/>
    </source>
</evidence>
<feature type="chain" id="PRO_5012730972" description="PTM1-like N-terminal domain-containing protein" evidence="2">
    <location>
        <begin position="21"/>
        <end position="461"/>
    </location>
</feature>
<organism evidence="4 5">
    <name type="scientific">Cyberlindnera fabianii</name>
    <name type="common">Yeast</name>
    <name type="synonym">Hansenula fabianii</name>
    <dbReference type="NCBI Taxonomy" id="36022"/>
    <lineage>
        <taxon>Eukaryota</taxon>
        <taxon>Fungi</taxon>
        <taxon>Dikarya</taxon>
        <taxon>Ascomycota</taxon>
        <taxon>Saccharomycotina</taxon>
        <taxon>Saccharomycetes</taxon>
        <taxon>Phaffomycetales</taxon>
        <taxon>Phaffomycetaceae</taxon>
        <taxon>Cyberlindnera</taxon>
    </lineage>
</organism>
<feature type="transmembrane region" description="Helical" evidence="1">
    <location>
        <begin position="278"/>
        <end position="295"/>
    </location>
</feature>
<gene>
    <name evidence="4" type="ORF">BON22_5225</name>
</gene>
<reference evidence="5" key="1">
    <citation type="journal article" date="2017" name="Genome Announc.">
        <title>Genome sequences of Cyberlindnera fabianii 65, Pichia kudriavzevii 129, and Saccharomyces cerevisiae 131 isolated from fermented masau fruits in Zimbabwe.</title>
        <authorList>
            <person name="van Rijswijck I.M.H."/>
            <person name="Derks M.F.L."/>
            <person name="Abee T."/>
            <person name="de Ridder D."/>
            <person name="Smid E.J."/>
        </authorList>
    </citation>
    <scope>NUCLEOTIDE SEQUENCE [LARGE SCALE GENOMIC DNA]</scope>
    <source>
        <strain evidence="5">65</strain>
    </source>
</reference>
<feature type="domain" description="PTM1-like N-terminal" evidence="3">
    <location>
        <begin position="51"/>
        <end position="142"/>
    </location>
</feature>
<keyword evidence="1" id="KW-1133">Transmembrane helix</keyword>
<dbReference type="EMBL" id="MPUK01000015">
    <property type="protein sequence ID" value="ONH64939.1"/>
    <property type="molecule type" value="Genomic_DNA"/>
</dbReference>
<feature type="transmembrane region" description="Helical" evidence="1">
    <location>
        <begin position="246"/>
        <end position="266"/>
    </location>
</feature>
<dbReference type="VEuPathDB" id="FungiDB:BON22_5225"/>
<proteinExistence type="predicted"/>
<keyword evidence="5" id="KW-1185">Reference proteome</keyword>
<dbReference type="Pfam" id="PF21902">
    <property type="entry name" value="PTM1-like_N"/>
    <property type="match status" value="1"/>
</dbReference>
<comment type="caution">
    <text evidence="4">The sequence shown here is derived from an EMBL/GenBank/DDBJ whole genome shotgun (WGS) entry which is preliminary data.</text>
</comment>
<feature type="transmembrane region" description="Helical" evidence="1">
    <location>
        <begin position="205"/>
        <end position="226"/>
    </location>
</feature>
<dbReference type="Proteomes" id="UP000189513">
    <property type="component" value="Unassembled WGS sequence"/>
</dbReference>
<keyword evidence="1" id="KW-0812">Transmembrane</keyword>
<evidence type="ECO:0000256" key="1">
    <source>
        <dbReference type="SAM" id="Phobius"/>
    </source>
</evidence>
<feature type="transmembrane region" description="Helical" evidence="1">
    <location>
        <begin position="413"/>
        <end position="431"/>
    </location>
</feature>
<keyword evidence="2" id="KW-0732">Signal</keyword>
<evidence type="ECO:0000256" key="2">
    <source>
        <dbReference type="SAM" id="SignalP"/>
    </source>
</evidence>
<evidence type="ECO:0000313" key="4">
    <source>
        <dbReference type="EMBL" id="ONH64939.1"/>
    </source>
</evidence>